<dbReference type="EMBL" id="FOJW01000001">
    <property type="protein sequence ID" value="SFA73533.1"/>
    <property type="molecule type" value="Genomic_DNA"/>
</dbReference>
<feature type="transmembrane region" description="Helical" evidence="1">
    <location>
        <begin position="6"/>
        <end position="22"/>
    </location>
</feature>
<gene>
    <name evidence="2" type="ORF">SAMN04488072_101304</name>
</gene>
<feature type="transmembrane region" description="Helical" evidence="1">
    <location>
        <begin position="165"/>
        <end position="183"/>
    </location>
</feature>
<feature type="transmembrane region" description="Helical" evidence="1">
    <location>
        <begin position="133"/>
        <end position="153"/>
    </location>
</feature>
<protein>
    <submittedName>
        <fullName evidence="2">Uncharacterized protein</fullName>
    </submittedName>
</protein>
<dbReference type="RefSeq" id="WP_090232542.1">
    <property type="nucleotide sequence ID" value="NZ_FOJW01000001.1"/>
</dbReference>
<evidence type="ECO:0000313" key="3">
    <source>
        <dbReference type="Proteomes" id="UP000198642"/>
    </source>
</evidence>
<dbReference type="Pfam" id="PF24124">
    <property type="entry name" value="YphA"/>
    <property type="match status" value="1"/>
</dbReference>
<keyword evidence="3" id="KW-1185">Reference proteome</keyword>
<evidence type="ECO:0000313" key="2">
    <source>
        <dbReference type="EMBL" id="SFA73533.1"/>
    </source>
</evidence>
<accession>A0A1I0VBU8</accession>
<organism evidence="2 3">
    <name type="scientific">Lentibacillus halodurans</name>
    <dbReference type="NCBI Taxonomy" id="237679"/>
    <lineage>
        <taxon>Bacteria</taxon>
        <taxon>Bacillati</taxon>
        <taxon>Bacillota</taxon>
        <taxon>Bacilli</taxon>
        <taxon>Bacillales</taxon>
        <taxon>Bacillaceae</taxon>
        <taxon>Lentibacillus</taxon>
    </lineage>
</organism>
<proteinExistence type="predicted"/>
<keyword evidence="1" id="KW-0812">Transmembrane</keyword>
<keyword evidence="1" id="KW-0472">Membrane</keyword>
<dbReference type="AlphaFoldDB" id="A0A1I0VBU8"/>
<feature type="transmembrane region" description="Helical" evidence="1">
    <location>
        <begin position="52"/>
        <end position="68"/>
    </location>
</feature>
<dbReference type="STRING" id="237679.SAMN04488072_101304"/>
<dbReference type="Proteomes" id="UP000198642">
    <property type="component" value="Unassembled WGS sequence"/>
</dbReference>
<feature type="transmembrane region" description="Helical" evidence="1">
    <location>
        <begin position="29"/>
        <end position="46"/>
    </location>
</feature>
<feature type="transmembrane region" description="Helical" evidence="1">
    <location>
        <begin position="107"/>
        <end position="126"/>
    </location>
</feature>
<feature type="transmembrane region" description="Helical" evidence="1">
    <location>
        <begin position="75"/>
        <end position="95"/>
    </location>
</feature>
<name>A0A1I0VBU8_9BACI</name>
<evidence type="ECO:0000256" key="1">
    <source>
        <dbReference type="SAM" id="Phobius"/>
    </source>
</evidence>
<sequence>MSNGLLFYWFSWILWTIVTFIMPKNRLRTILACWLLLLIISSNSYISFDHFQLSASYLVLLIGAFILHTRLSRTLFHVFGSFTIMIGYTAILIWMNHTPLNLFLPPLVTISCILFMLIILTTTGLWNRLACSLLGMSGGELLYSIIISGYLIPDMIGDKRFFDCILVITVAILCYDLLLILKLKITRKLHKSIPKSKPLFRKQAQ</sequence>
<keyword evidence="1" id="KW-1133">Transmembrane helix</keyword>
<reference evidence="2 3" key="1">
    <citation type="submission" date="2016-10" db="EMBL/GenBank/DDBJ databases">
        <authorList>
            <person name="de Groot N.N."/>
        </authorList>
    </citation>
    <scope>NUCLEOTIDE SEQUENCE [LARGE SCALE GENOMIC DNA]</scope>
    <source>
        <strain evidence="2 3">CGMCC 1.3702</strain>
    </source>
</reference>
<dbReference type="InterPro" id="IPR014617">
    <property type="entry name" value="YphA_Bacsu"/>
</dbReference>